<evidence type="ECO:0008006" key="4">
    <source>
        <dbReference type="Google" id="ProtNLM"/>
    </source>
</evidence>
<accession>A0A0A0BMU5</accession>
<keyword evidence="3" id="KW-1185">Reference proteome</keyword>
<dbReference type="AlphaFoldDB" id="A0A0A0BMU5"/>
<feature type="compositionally biased region" description="Gly residues" evidence="1">
    <location>
        <begin position="193"/>
        <end position="202"/>
    </location>
</feature>
<organism evidence="2 3">
    <name type="scientific">Cellulomonas bogoriensis 69B4 = DSM 16987</name>
    <dbReference type="NCBI Taxonomy" id="1386082"/>
    <lineage>
        <taxon>Bacteria</taxon>
        <taxon>Bacillati</taxon>
        <taxon>Actinomycetota</taxon>
        <taxon>Actinomycetes</taxon>
        <taxon>Micrococcales</taxon>
        <taxon>Cellulomonadaceae</taxon>
        <taxon>Cellulomonas</taxon>
    </lineage>
</organism>
<dbReference type="RefSeq" id="WP_156968605.1">
    <property type="nucleotide sequence ID" value="NZ_AXCZ01000354.1"/>
</dbReference>
<comment type="caution">
    <text evidence="2">The sequence shown here is derived from an EMBL/GenBank/DDBJ whole genome shotgun (WGS) entry which is preliminary data.</text>
</comment>
<feature type="region of interest" description="Disordered" evidence="1">
    <location>
        <begin position="181"/>
        <end position="202"/>
    </location>
</feature>
<gene>
    <name evidence="2" type="ORF">N869_11370</name>
</gene>
<dbReference type="Proteomes" id="UP000054314">
    <property type="component" value="Unassembled WGS sequence"/>
</dbReference>
<dbReference type="InterPro" id="IPR025447">
    <property type="entry name" value="DUF4192"/>
</dbReference>
<feature type="non-terminal residue" evidence="2">
    <location>
        <position position="1"/>
    </location>
</feature>
<dbReference type="EMBL" id="AXCZ01000354">
    <property type="protein sequence ID" value="KGM08394.1"/>
    <property type="molecule type" value="Genomic_DNA"/>
</dbReference>
<protein>
    <recommendedName>
        <fullName evidence="4">DUF4192 domain-containing protein</fullName>
    </recommendedName>
</protein>
<sequence>AEGARGPVITRWRREGLTAWREHLASVHRATAAAAGGGTVSPHEALPGPAQLGRLHAALADVLVRDAVLIALIGEDRVADQVLAGHGGPELERALRRLVDPGDGRPPAPGPTAAARLLLEQVVAHAPRRAQSAPLTLLAVLAWWSGDGARASVLCERALVVDPEHRLAVLVEQALGQGMGPGWLRRPVPSRGRAGGGPAARP</sequence>
<evidence type="ECO:0000256" key="1">
    <source>
        <dbReference type="SAM" id="MobiDB-lite"/>
    </source>
</evidence>
<name>A0A0A0BMU5_9CELL</name>
<dbReference type="OrthoDB" id="4954868at2"/>
<dbReference type="Pfam" id="PF13830">
    <property type="entry name" value="DUF4192"/>
    <property type="match status" value="1"/>
</dbReference>
<proteinExistence type="predicted"/>
<reference evidence="2 3" key="1">
    <citation type="submission" date="2013-08" db="EMBL/GenBank/DDBJ databases">
        <title>Genome sequencing of Cellulomonas bogoriensis 69B4.</title>
        <authorList>
            <person name="Chen F."/>
            <person name="Li Y."/>
            <person name="Wang G."/>
        </authorList>
    </citation>
    <scope>NUCLEOTIDE SEQUENCE [LARGE SCALE GENOMIC DNA]</scope>
    <source>
        <strain evidence="2 3">69B4</strain>
    </source>
</reference>
<evidence type="ECO:0000313" key="3">
    <source>
        <dbReference type="Proteomes" id="UP000054314"/>
    </source>
</evidence>
<evidence type="ECO:0000313" key="2">
    <source>
        <dbReference type="EMBL" id="KGM08394.1"/>
    </source>
</evidence>